<comment type="caution">
    <text evidence="3">The sequence shown here is derived from an EMBL/GenBank/DDBJ whole genome shotgun (WGS) entry which is preliminary data.</text>
</comment>
<evidence type="ECO:0000259" key="2">
    <source>
        <dbReference type="Pfam" id="PF20151"/>
    </source>
</evidence>
<keyword evidence="1" id="KW-0812">Transmembrane</keyword>
<gene>
    <name evidence="3" type="ORF">VKT23_012580</name>
</gene>
<dbReference type="Pfam" id="PF20151">
    <property type="entry name" value="DUF6533"/>
    <property type="match status" value="1"/>
</dbReference>
<feature type="domain" description="DUF6533" evidence="2">
    <location>
        <begin position="17"/>
        <end position="62"/>
    </location>
</feature>
<accession>A0ABR1J867</accession>
<sequence>MDRSFVSLLSDLQVVQYIKVACLSLLIFETTITLDLEYRYIWSRKWSFVKILYLYSRYSTFIDTTIAVSEQLDLKFLSCNSKEVTTFITIFSGLGIALTEILLMIRTYAIYNSSRRVLIAFIMLWLTIGGVNFWAVTNWSKSFNVSRIPVTEMGDHVKCFLGRTSNIGLVCYLSFFAGETIILIMTAIKAFFVWRFTRETKTKSANWVLSFYQDGIFFYFFLLPFTTLSILAPLTFPGGLYLVADTPLRVMHTILTCRMVLRVRCAIEEKDDLAISSIKFGEPEGQSIGSAHTV</sequence>
<keyword evidence="4" id="KW-1185">Reference proteome</keyword>
<organism evidence="3 4">
    <name type="scientific">Marasmiellus scandens</name>
    <dbReference type="NCBI Taxonomy" id="2682957"/>
    <lineage>
        <taxon>Eukaryota</taxon>
        <taxon>Fungi</taxon>
        <taxon>Dikarya</taxon>
        <taxon>Basidiomycota</taxon>
        <taxon>Agaricomycotina</taxon>
        <taxon>Agaricomycetes</taxon>
        <taxon>Agaricomycetidae</taxon>
        <taxon>Agaricales</taxon>
        <taxon>Marasmiineae</taxon>
        <taxon>Omphalotaceae</taxon>
        <taxon>Marasmiellus</taxon>
    </lineage>
</organism>
<dbReference type="Proteomes" id="UP001498398">
    <property type="component" value="Unassembled WGS sequence"/>
</dbReference>
<evidence type="ECO:0000313" key="3">
    <source>
        <dbReference type="EMBL" id="KAK7451242.1"/>
    </source>
</evidence>
<feature type="transmembrane region" description="Helical" evidence="1">
    <location>
        <begin position="215"/>
        <end position="236"/>
    </location>
</feature>
<feature type="transmembrane region" description="Helical" evidence="1">
    <location>
        <begin position="117"/>
        <end position="136"/>
    </location>
</feature>
<dbReference type="EMBL" id="JBANRG010000031">
    <property type="protein sequence ID" value="KAK7451242.1"/>
    <property type="molecule type" value="Genomic_DNA"/>
</dbReference>
<proteinExistence type="predicted"/>
<feature type="transmembrane region" description="Helical" evidence="1">
    <location>
        <begin position="84"/>
        <end position="105"/>
    </location>
</feature>
<protein>
    <recommendedName>
        <fullName evidence="2">DUF6533 domain-containing protein</fullName>
    </recommendedName>
</protein>
<dbReference type="InterPro" id="IPR045340">
    <property type="entry name" value="DUF6533"/>
</dbReference>
<keyword evidence="1" id="KW-1133">Transmembrane helix</keyword>
<evidence type="ECO:0000256" key="1">
    <source>
        <dbReference type="SAM" id="Phobius"/>
    </source>
</evidence>
<name>A0ABR1J867_9AGAR</name>
<reference evidence="3 4" key="1">
    <citation type="submission" date="2024-01" db="EMBL/GenBank/DDBJ databases">
        <title>A draft genome for the cacao thread blight pathogen Marasmiellus scandens.</title>
        <authorList>
            <person name="Baruah I.K."/>
            <person name="Leung J."/>
            <person name="Bukari Y."/>
            <person name="Amoako-Attah I."/>
            <person name="Meinhardt L.W."/>
            <person name="Bailey B.A."/>
            <person name="Cohen S.P."/>
        </authorList>
    </citation>
    <scope>NUCLEOTIDE SEQUENCE [LARGE SCALE GENOMIC DNA]</scope>
    <source>
        <strain evidence="3 4">GH-19</strain>
    </source>
</reference>
<keyword evidence="1" id="KW-0472">Membrane</keyword>
<evidence type="ECO:0000313" key="4">
    <source>
        <dbReference type="Proteomes" id="UP001498398"/>
    </source>
</evidence>
<feature type="transmembrane region" description="Helical" evidence="1">
    <location>
        <begin position="167"/>
        <end position="194"/>
    </location>
</feature>